<comment type="caution">
    <text evidence="1">The sequence shown here is derived from an EMBL/GenBank/DDBJ whole genome shotgun (WGS) entry which is preliminary data.</text>
</comment>
<reference evidence="2" key="1">
    <citation type="submission" date="2017-03" db="EMBL/GenBank/DDBJ databases">
        <title>Phytopthora megakarya and P. palmivora, two closely related causual agents of cacao black pod achieved similar genome size and gene model numbers by different mechanisms.</title>
        <authorList>
            <person name="Ali S."/>
            <person name="Shao J."/>
            <person name="Larry D.J."/>
            <person name="Kronmiller B."/>
            <person name="Shen D."/>
            <person name="Strem M.D."/>
            <person name="Melnick R.L."/>
            <person name="Guiltinan M.J."/>
            <person name="Tyler B.M."/>
            <person name="Meinhardt L.W."/>
            <person name="Bailey B.A."/>
        </authorList>
    </citation>
    <scope>NUCLEOTIDE SEQUENCE [LARGE SCALE GENOMIC DNA]</scope>
    <source>
        <strain evidence="2">zdho120</strain>
    </source>
</reference>
<feature type="non-terminal residue" evidence="1">
    <location>
        <position position="1"/>
    </location>
</feature>
<dbReference type="AlphaFoldDB" id="A0A225VBU9"/>
<organism evidence="1 2">
    <name type="scientific">Phytophthora megakarya</name>
    <dbReference type="NCBI Taxonomy" id="4795"/>
    <lineage>
        <taxon>Eukaryota</taxon>
        <taxon>Sar</taxon>
        <taxon>Stramenopiles</taxon>
        <taxon>Oomycota</taxon>
        <taxon>Peronosporomycetes</taxon>
        <taxon>Peronosporales</taxon>
        <taxon>Peronosporaceae</taxon>
        <taxon>Phytophthora</taxon>
    </lineage>
</organism>
<evidence type="ECO:0000313" key="2">
    <source>
        <dbReference type="Proteomes" id="UP000198211"/>
    </source>
</evidence>
<gene>
    <name evidence="1" type="ORF">PHMEG_00026009</name>
</gene>
<sequence>GLVRHNNDSGWACSALFVRKLLSDGKVCTIDSRPAHRCTLLLVGSTQRVNGAYEFGLFDLFNGSSHFHNR</sequence>
<evidence type="ECO:0000313" key="1">
    <source>
        <dbReference type="EMBL" id="OWZ02429.1"/>
    </source>
</evidence>
<keyword evidence="2" id="KW-1185">Reference proteome</keyword>
<proteinExistence type="predicted"/>
<accession>A0A225VBU9</accession>
<dbReference type="Proteomes" id="UP000198211">
    <property type="component" value="Unassembled WGS sequence"/>
</dbReference>
<dbReference type="EMBL" id="NBNE01006173">
    <property type="protein sequence ID" value="OWZ02429.1"/>
    <property type="molecule type" value="Genomic_DNA"/>
</dbReference>
<protein>
    <submittedName>
        <fullName evidence="1">Uncharacterized protein</fullName>
    </submittedName>
</protein>
<name>A0A225VBU9_9STRA</name>